<dbReference type="GO" id="GO:0004113">
    <property type="term" value="F:2',3'-cyclic-nucleotide 3'-phosphodiesterase activity"/>
    <property type="evidence" value="ECO:0007669"/>
    <property type="project" value="TreeGrafter"/>
</dbReference>
<dbReference type="NCBIfam" id="TIGR00282">
    <property type="entry name" value="TIGR00282 family metallophosphoesterase"/>
    <property type="match status" value="1"/>
</dbReference>
<keyword evidence="2" id="KW-0479">Metal-binding</keyword>
<proteinExistence type="predicted"/>
<feature type="binding site" evidence="2">
    <location>
        <position position="67"/>
    </location>
    <ligand>
        <name>Fe cation</name>
        <dbReference type="ChEBI" id="CHEBI:24875"/>
        <label>2</label>
    </ligand>
</feature>
<protein>
    <submittedName>
        <fullName evidence="3">TIGR00282 family metallophosphoesterase</fullName>
    </submittedName>
</protein>
<dbReference type="PANTHER" id="PTHR36303">
    <property type="entry name" value="2',3'-CYCLIC-NUCLEOTIDE 2'-PHOSPHODIESTERASE"/>
    <property type="match status" value="1"/>
</dbReference>
<dbReference type="Proteomes" id="UP000249557">
    <property type="component" value="Unassembled WGS sequence"/>
</dbReference>
<evidence type="ECO:0000256" key="1">
    <source>
        <dbReference type="PIRSR" id="PIRSR004789-50"/>
    </source>
</evidence>
<feature type="binding site" evidence="2">
    <location>
        <position position="39"/>
    </location>
    <ligand>
        <name>Fe cation</name>
        <dbReference type="ChEBI" id="CHEBI:24875"/>
        <label>1</label>
    </ligand>
</feature>
<feature type="active site" description="Proton donor" evidence="1">
    <location>
        <position position="68"/>
    </location>
</feature>
<organism evidence="3 4">
    <name type="scientific">Micavibrio aeruginosavorus</name>
    <dbReference type="NCBI Taxonomy" id="349221"/>
    <lineage>
        <taxon>Bacteria</taxon>
        <taxon>Pseudomonadati</taxon>
        <taxon>Bdellovibrionota</taxon>
        <taxon>Bdellovibrionia</taxon>
        <taxon>Bdellovibrionales</taxon>
        <taxon>Pseudobdellovibrionaceae</taxon>
        <taxon>Micavibrio</taxon>
    </lineage>
</organism>
<dbReference type="AlphaFoldDB" id="A0A2W4ZSD5"/>
<feature type="binding site" evidence="2">
    <location>
        <position position="180"/>
    </location>
    <ligand>
        <name>Fe cation</name>
        <dbReference type="ChEBI" id="CHEBI:24875"/>
        <label>1</label>
    </ligand>
</feature>
<dbReference type="PANTHER" id="PTHR36303:SF1">
    <property type="entry name" value="2',3'-CYCLIC-NUCLEOTIDE 2'-PHOSPHODIESTERASE"/>
    <property type="match status" value="1"/>
</dbReference>
<accession>A0A2W4ZSD5</accession>
<feature type="binding site" evidence="2">
    <location>
        <position position="153"/>
    </location>
    <ligand>
        <name>Fe cation</name>
        <dbReference type="ChEBI" id="CHEBI:24875"/>
        <label>2</label>
    </ligand>
</feature>
<reference evidence="3 4" key="1">
    <citation type="submission" date="2017-08" db="EMBL/GenBank/DDBJ databases">
        <title>Infants hospitalized years apart are colonized by the same room-sourced microbial strains.</title>
        <authorList>
            <person name="Brooks B."/>
            <person name="Olm M.R."/>
            <person name="Firek B.A."/>
            <person name="Baker R."/>
            <person name="Thomas B.C."/>
            <person name="Morowitz M.J."/>
            <person name="Banfield J.F."/>
        </authorList>
    </citation>
    <scope>NUCLEOTIDE SEQUENCE [LARGE SCALE GENOMIC DNA]</scope>
    <source>
        <strain evidence="3">S2_018_000_R2_104</strain>
    </source>
</reference>
<feature type="binding site" evidence="2">
    <location>
        <position position="39"/>
    </location>
    <ligand>
        <name>Fe cation</name>
        <dbReference type="ChEBI" id="CHEBI:24875"/>
        <label>2</label>
    </ligand>
</feature>
<dbReference type="PIRSF" id="PIRSF004789">
    <property type="entry name" value="DR1281"/>
    <property type="match status" value="1"/>
</dbReference>
<name>A0A2W4ZSD5_9BACT</name>
<evidence type="ECO:0000313" key="4">
    <source>
        <dbReference type="Proteomes" id="UP000249557"/>
    </source>
</evidence>
<dbReference type="SUPFAM" id="SSF56300">
    <property type="entry name" value="Metallo-dependent phosphatases"/>
    <property type="match status" value="1"/>
</dbReference>
<evidence type="ECO:0000256" key="2">
    <source>
        <dbReference type="PIRSR" id="PIRSR004789-51"/>
    </source>
</evidence>
<evidence type="ECO:0000313" key="3">
    <source>
        <dbReference type="EMBL" id="PZO83069.1"/>
    </source>
</evidence>
<feature type="binding site" evidence="2">
    <location>
        <position position="8"/>
    </location>
    <ligand>
        <name>Fe cation</name>
        <dbReference type="ChEBI" id="CHEBI:24875"/>
        <label>1</label>
    </ligand>
</feature>
<sequence length="270" mass="29359">MKLLFVGDVLGRSGRDAVVKHLPELKKKLKIDVAVVNGENAAHGVGITETICKELYEAGADCITTGNHVWDQREIIPYIARDPKLLRPCNFPEGTVGGGHYLHTADDGRKILIVNAMARLFMDSIDCPFKAMDAILKEYRLGKNVDAIFVDFHGEATSEKMAFGHYLDGRVTAVVGTHTHIPTGDAQILSAGTGYQTDAGMTGDYNSVIGVKKEVPIHRFVKHTPTERMSPADGEATLCGTYIETGAKGECIRIEPVIVGPRLHNRIPAV</sequence>
<feature type="binding site" evidence="2">
    <location>
        <position position="40"/>
    </location>
    <ligand>
        <name>Fe cation</name>
        <dbReference type="ChEBI" id="CHEBI:24875"/>
        <label>1</label>
    </ligand>
</feature>
<dbReference type="InterPro" id="IPR029052">
    <property type="entry name" value="Metallo-depent_PP-like"/>
</dbReference>
<dbReference type="EMBL" id="QFNK01000225">
    <property type="protein sequence ID" value="PZO83069.1"/>
    <property type="molecule type" value="Genomic_DNA"/>
</dbReference>
<feature type="binding site" evidence="2">
    <location>
        <position position="178"/>
    </location>
    <ligand>
        <name>Fe cation</name>
        <dbReference type="ChEBI" id="CHEBI:24875"/>
        <label>2</label>
    </ligand>
</feature>
<gene>
    <name evidence="3" type="ORF">DI626_09370</name>
</gene>
<dbReference type="InterPro" id="IPR005235">
    <property type="entry name" value="YmdB-like"/>
</dbReference>
<dbReference type="CDD" id="cd07382">
    <property type="entry name" value="MPP_DR1281"/>
    <property type="match status" value="1"/>
</dbReference>
<dbReference type="GO" id="GO:0046872">
    <property type="term" value="F:metal ion binding"/>
    <property type="evidence" value="ECO:0007669"/>
    <property type="project" value="UniProtKB-KW"/>
</dbReference>
<dbReference type="Pfam" id="PF13277">
    <property type="entry name" value="YmdB"/>
    <property type="match status" value="1"/>
</dbReference>
<comment type="caution">
    <text evidence="3">The sequence shown here is derived from an EMBL/GenBank/DDBJ whole genome shotgun (WGS) entry which is preliminary data.</text>
</comment>
<dbReference type="Gene3D" id="3.60.21.10">
    <property type="match status" value="1"/>
</dbReference>